<feature type="domain" description="Metallo-beta-lactamase" evidence="1">
    <location>
        <begin position="11"/>
        <end position="186"/>
    </location>
</feature>
<evidence type="ECO:0000313" key="2">
    <source>
        <dbReference type="EMBL" id="MBJ6726225.1"/>
    </source>
</evidence>
<dbReference type="InterPro" id="IPR052533">
    <property type="entry name" value="WalJ/YycJ-like"/>
</dbReference>
<dbReference type="Gene3D" id="3.60.15.10">
    <property type="entry name" value="Ribonuclease Z/Hydroxyacylglutathione hydrolase-like"/>
    <property type="match status" value="1"/>
</dbReference>
<dbReference type="InterPro" id="IPR036866">
    <property type="entry name" value="RibonucZ/Hydroxyglut_hydro"/>
</dbReference>
<dbReference type="PANTHER" id="PTHR47619:SF1">
    <property type="entry name" value="EXODEOXYRIBONUCLEASE WALJ"/>
    <property type="match status" value="1"/>
</dbReference>
<gene>
    <name evidence="2" type="ORF">JFN93_16045</name>
</gene>
<comment type="caution">
    <text evidence="2">The sequence shown here is derived from an EMBL/GenBank/DDBJ whole genome shotgun (WGS) entry which is preliminary data.</text>
</comment>
<dbReference type="InterPro" id="IPR001279">
    <property type="entry name" value="Metallo-B-lactamas"/>
</dbReference>
<proteinExistence type="predicted"/>
<name>A0A8J7JMR1_9BACT</name>
<dbReference type="PANTHER" id="PTHR47619">
    <property type="entry name" value="METALLO-HYDROLASE YYCJ-RELATED"/>
    <property type="match status" value="1"/>
</dbReference>
<sequence length="256" mass="27486">MKLCLLASGSKGNSLYVEAGDCKLLIDSGLSARETQLRLAGIGVKGEELDGILVTHEHSDHVGGVGPLARKLKIPVFASAKTHRAAAHQVKKVEAVEFEPGTPFTLKGVHIDPFPVTHDACDPCGFRIRAGEGDIGFATDLGIVTRLVLEKLKGCRALVLEFNHDEEMLQNGPYPWHLKQRIRSRHGHLSNAEATVLLEELLHDRLDGVFLSHLSEVNNAPDLALASAQGLIGGQNSCAPSIFVGNQYVASGVLDI</sequence>
<dbReference type="Proteomes" id="UP000636888">
    <property type="component" value="Unassembled WGS sequence"/>
</dbReference>
<dbReference type="Pfam" id="PF12706">
    <property type="entry name" value="Lactamase_B_2"/>
    <property type="match status" value="1"/>
</dbReference>
<reference evidence="2" key="1">
    <citation type="submission" date="2020-12" db="EMBL/GenBank/DDBJ databases">
        <title>Geomonas sp. Red875, isolated from river sediment.</title>
        <authorList>
            <person name="Xu Z."/>
            <person name="Zhang Z."/>
            <person name="Masuda Y."/>
            <person name="Itoh H."/>
            <person name="Senoo K."/>
        </authorList>
    </citation>
    <scope>NUCLEOTIDE SEQUENCE</scope>
    <source>
        <strain evidence="2">Red875</strain>
    </source>
</reference>
<accession>A0A8J7JMR1</accession>
<keyword evidence="3" id="KW-1185">Reference proteome</keyword>
<evidence type="ECO:0000259" key="1">
    <source>
        <dbReference type="SMART" id="SM00849"/>
    </source>
</evidence>
<dbReference type="AlphaFoldDB" id="A0A8J7JMR1"/>
<organism evidence="2 3">
    <name type="scientific">Geomesophilobacter sediminis</name>
    <dbReference type="NCBI Taxonomy" id="2798584"/>
    <lineage>
        <taxon>Bacteria</taxon>
        <taxon>Pseudomonadati</taxon>
        <taxon>Thermodesulfobacteriota</taxon>
        <taxon>Desulfuromonadia</taxon>
        <taxon>Geobacterales</taxon>
        <taxon>Geobacteraceae</taxon>
        <taxon>Geomesophilobacter</taxon>
    </lineage>
</organism>
<dbReference type="RefSeq" id="WP_199385115.1">
    <property type="nucleotide sequence ID" value="NZ_JAEMHM010000013.1"/>
</dbReference>
<dbReference type="SMART" id="SM00849">
    <property type="entry name" value="Lactamase_B"/>
    <property type="match status" value="1"/>
</dbReference>
<protein>
    <submittedName>
        <fullName evidence="2">MBL fold metallo-hydrolase</fullName>
    </submittedName>
</protein>
<evidence type="ECO:0000313" key="3">
    <source>
        <dbReference type="Proteomes" id="UP000636888"/>
    </source>
</evidence>
<dbReference type="SUPFAM" id="SSF56281">
    <property type="entry name" value="Metallo-hydrolase/oxidoreductase"/>
    <property type="match status" value="1"/>
</dbReference>
<dbReference type="EMBL" id="JAEMHM010000013">
    <property type="protein sequence ID" value="MBJ6726225.1"/>
    <property type="molecule type" value="Genomic_DNA"/>
</dbReference>